<dbReference type="AlphaFoldDB" id="F3CJ23"/>
<sequence length="37" mass="4187">REGSAPVNGLRQCLLDAMREFCEFRNLLPRGVKLAPE</sequence>
<evidence type="ECO:0000313" key="2">
    <source>
        <dbReference type="Proteomes" id="UP000005466"/>
    </source>
</evidence>
<dbReference type="Proteomes" id="UP000005466">
    <property type="component" value="Unassembled WGS sequence"/>
</dbReference>
<reference evidence="1 2" key="1">
    <citation type="journal article" date="2011" name="PLoS Pathog.">
        <title>Dynamic evolution of pathogenicity revealed by sequencing and comparative genomics of 19 Pseudomonas syringae isolates.</title>
        <authorList>
            <person name="Baltrus D.A."/>
            <person name="Nishimura M.T."/>
            <person name="Romanchuk A."/>
            <person name="Chang J.H."/>
            <person name="Mukhtar M.S."/>
            <person name="Cherkis K."/>
            <person name="Roach J."/>
            <person name="Grant S.R."/>
            <person name="Jones C.D."/>
            <person name="Dangl J.L."/>
        </authorList>
    </citation>
    <scope>NUCLEOTIDE SEQUENCE [LARGE SCALE GENOMIC DNA]</scope>
    <source>
        <strain evidence="2">race 4</strain>
    </source>
</reference>
<proteinExistence type="predicted"/>
<organism evidence="1 2">
    <name type="scientific">Pseudomonas savastanoi pv. glycinea str. race 4</name>
    <dbReference type="NCBI Taxonomy" id="875330"/>
    <lineage>
        <taxon>Bacteria</taxon>
        <taxon>Pseudomonadati</taxon>
        <taxon>Pseudomonadota</taxon>
        <taxon>Gammaproteobacteria</taxon>
        <taxon>Pseudomonadales</taxon>
        <taxon>Pseudomonadaceae</taxon>
        <taxon>Pseudomonas</taxon>
    </lineage>
</organism>
<keyword evidence="1" id="KW-0413">Isomerase</keyword>
<protein>
    <submittedName>
        <fullName evidence="1">DNA topoisomerase IV subunit B</fullName>
    </submittedName>
</protein>
<gene>
    <name evidence="1" type="ORF">Pgy4_40485</name>
</gene>
<comment type="caution">
    <text evidence="1">The sequence shown here is derived from an EMBL/GenBank/DDBJ whole genome shotgun (WGS) entry which is preliminary data.</text>
</comment>
<dbReference type="EMBL" id="ADWY01003821">
    <property type="protein sequence ID" value="EGH19265.1"/>
    <property type="molecule type" value="Genomic_DNA"/>
</dbReference>
<dbReference type="GO" id="GO:0016853">
    <property type="term" value="F:isomerase activity"/>
    <property type="evidence" value="ECO:0007669"/>
    <property type="project" value="UniProtKB-KW"/>
</dbReference>
<accession>F3CJ23</accession>
<name>F3CJ23_PSESG</name>
<feature type="non-terminal residue" evidence="1">
    <location>
        <position position="37"/>
    </location>
</feature>
<evidence type="ECO:0000313" key="1">
    <source>
        <dbReference type="EMBL" id="EGH19265.1"/>
    </source>
</evidence>
<feature type="non-terminal residue" evidence="1">
    <location>
        <position position="1"/>
    </location>
</feature>